<dbReference type="OrthoDB" id="3350591at2759"/>
<accession>A0A9W7VYJ3</accession>
<dbReference type="AlphaFoldDB" id="A0A9W7VYJ3"/>
<organism evidence="1 2">
    <name type="scientific">Teratosphaeria destructans</name>
    <dbReference type="NCBI Taxonomy" id="418781"/>
    <lineage>
        <taxon>Eukaryota</taxon>
        <taxon>Fungi</taxon>
        <taxon>Dikarya</taxon>
        <taxon>Ascomycota</taxon>
        <taxon>Pezizomycotina</taxon>
        <taxon>Dothideomycetes</taxon>
        <taxon>Dothideomycetidae</taxon>
        <taxon>Mycosphaerellales</taxon>
        <taxon>Teratosphaeriaceae</taxon>
        <taxon>Teratosphaeria</taxon>
    </lineage>
</organism>
<reference evidence="1 2" key="1">
    <citation type="journal article" date="2018" name="IMA Fungus">
        <title>IMA Genome-F 10: Nine draft genome sequences of Claviceps purpurea s.lat., including C. arundinis, C. humidiphila, and C. cf. spartinae, pseudomolecules for the pitch canker pathogen Fusarium circinatum, draft genome of Davidsoniella eucalypti, Grosmannia galeiformis, Quambalaria eucalypti, and Teratosphaeria destructans.</title>
        <authorList>
            <person name="Wingfield B.D."/>
            <person name="Liu M."/>
            <person name="Nguyen H.D."/>
            <person name="Lane F.A."/>
            <person name="Morgan S.W."/>
            <person name="De Vos L."/>
            <person name="Wilken P.M."/>
            <person name="Duong T.A."/>
            <person name="Aylward J."/>
            <person name="Coetzee M.P."/>
            <person name="Dadej K."/>
            <person name="De Beer Z.W."/>
            <person name="Findlay W."/>
            <person name="Havenga M."/>
            <person name="Kolarik M."/>
            <person name="Menzies J.G."/>
            <person name="Naidoo K."/>
            <person name="Pochopski O."/>
            <person name="Shoukouhi P."/>
            <person name="Santana Q.C."/>
            <person name="Seifert K.A."/>
            <person name="Soal N."/>
            <person name="Steenkamp E.T."/>
            <person name="Tatham C.T."/>
            <person name="van der Nest M.A."/>
            <person name="Wingfield M.J."/>
        </authorList>
    </citation>
    <scope>NUCLEOTIDE SEQUENCE [LARGE SCALE GENOMIC DNA]</scope>
    <source>
        <strain evidence="1">CMW44962</strain>
    </source>
</reference>
<evidence type="ECO:0000313" key="2">
    <source>
        <dbReference type="Proteomes" id="UP001138500"/>
    </source>
</evidence>
<comment type="caution">
    <text evidence="1">The sequence shown here is derived from an EMBL/GenBank/DDBJ whole genome shotgun (WGS) entry which is preliminary data.</text>
</comment>
<protein>
    <submittedName>
        <fullName evidence="1">Uncharacterized protein</fullName>
    </submittedName>
</protein>
<gene>
    <name evidence="1" type="ORF">Tdes44962_MAKER00900</name>
</gene>
<keyword evidence="2" id="KW-1185">Reference proteome</keyword>
<proteinExistence type="predicted"/>
<dbReference type="EMBL" id="RIBY02002422">
    <property type="protein sequence ID" value="KAH9815654.1"/>
    <property type="molecule type" value="Genomic_DNA"/>
</dbReference>
<evidence type="ECO:0000313" key="1">
    <source>
        <dbReference type="EMBL" id="KAH9815654.1"/>
    </source>
</evidence>
<dbReference type="Proteomes" id="UP001138500">
    <property type="component" value="Unassembled WGS sequence"/>
</dbReference>
<reference evidence="1 2" key="2">
    <citation type="journal article" date="2021" name="Curr. Genet.">
        <title>Genetic response to nitrogen starvation in the aggressive Eucalyptus foliar pathogen Teratosphaeria destructans.</title>
        <authorList>
            <person name="Havenga M."/>
            <person name="Wingfield B.D."/>
            <person name="Wingfield M.J."/>
            <person name="Dreyer L.L."/>
            <person name="Roets F."/>
            <person name="Aylward J."/>
        </authorList>
    </citation>
    <scope>NUCLEOTIDE SEQUENCE [LARGE SCALE GENOMIC DNA]</scope>
    <source>
        <strain evidence="1">CMW44962</strain>
    </source>
</reference>
<sequence length="121" mass="13415">MIISLAGETPFAQSSLVPLLEAEIHYGIWGTFGMDEGDFHSSLMHDEWRKMSISNGFEARPWQAMGEEMEDCVCGSLIGDLAGPIERGKPDDRSHTLDVEIAAACLWMIQGSGRARWLSEE</sequence>
<name>A0A9W7VYJ3_9PEZI</name>